<dbReference type="Gene3D" id="1.20.1250.20">
    <property type="entry name" value="MFS general substrate transporter like domains"/>
    <property type="match status" value="1"/>
</dbReference>
<feature type="transmembrane region" description="Helical" evidence="7">
    <location>
        <begin position="7"/>
        <end position="25"/>
    </location>
</feature>
<evidence type="ECO:0000313" key="8">
    <source>
        <dbReference type="EMBL" id="KAF7994482.1"/>
    </source>
</evidence>
<organism evidence="8 9">
    <name type="scientific">Aphidius gifuensis</name>
    <name type="common">Parasitoid wasp</name>
    <dbReference type="NCBI Taxonomy" id="684658"/>
    <lineage>
        <taxon>Eukaryota</taxon>
        <taxon>Metazoa</taxon>
        <taxon>Ecdysozoa</taxon>
        <taxon>Arthropoda</taxon>
        <taxon>Hexapoda</taxon>
        <taxon>Insecta</taxon>
        <taxon>Pterygota</taxon>
        <taxon>Neoptera</taxon>
        <taxon>Endopterygota</taxon>
        <taxon>Hymenoptera</taxon>
        <taxon>Apocrita</taxon>
        <taxon>Ichneumonoidea</taxon>
        <taxon>Braconidae</taxon>
        <taxon>Aphidiinae</taxon>
        <taxon>Aphidius</taxon>
    </lineage>
</organism>
<gene>
    <name evidence="8" type="ORF">HCN44_003954</name>
</gene>
<dbReference type="OrthoDB" id="46396at2759"/>
<keyword evidence="9" id="KW-1185">Reference proteome</keyword>
<feature type="transmembrane region" description="Helical" evidence="7">
    <location>
        <begin position="250"/>
        <end position="268"/>
    </location>
</feature>
<dbReference type="Pfam" id="PF01733">
    <property type="entry name" value="Nucleoside_tran"/>
    <property type="match status" value="2"/>
</dbReference>
<feature type="transmembrane region" description="Helical" evidence="7">
    <location>
        <begin position="329"/>
        <end position="350"/>
    </location>
</feature>
<feature type="transmembrane region" description="Helical" evidence="7">
    <location>
        <begin position="555"/>
        <end position="574"/>
    </location>
</feature>
<feature type="transmembrane region" description="Helical" evidence="7">
    <location>
        <begin position="626"/>
        <end position="650"/>
    </location>
</feature>
<keyword evidence="4 7" id="KW-0812">Transmembrane</keyword>
<feature type="transmembrane region" description="Helical" evidence="7">
    <location>
        <begin position="586"/>
        <end position="606"/>
    </location>
</feature>
<proteinExistence type="inferred from homology"/>
<feature type="transmembrane region" description="Helical" evidence="7">
    <location>
        <begin position="288"/>
        <end position="309"/>
    </location>
</feature>
<evidence type="ECO:0000256" key="1">
    <source>
        <dbReference type="ARBA" id="ARBA00004141"/>
    </source>
</evidence>
<comment type="similarity">
    <text evidence="2">Belongs to the SLC29A/ENT transporter (TC 2.A.57) family.</text>
</comment>
<evidence type="ECO:0000256" key="2">
    <source>
        <dbReference type="ARBA" id="ARBA00007965"/>
    </source>
</evidence>
<feature type="transmembrane region" description="Helical" evidence="7">
    <location>
        <begin position="92"/>
        <end position="110"/>
    </location>
</feature>
<name>A0A834XXS6_APHGI</name>
<evidence type="ECO:0000256" key="7">
    <source>
        <dbReference type="SAM" id="Phobius"/>
    </source>
</evidence>
<keyword evidence="3" id="KW-0813">Transport</keyword>
<reference evidence="8 9" key="1">
    <citation type="submission" date="2020-08" db="EMBL/GenBank/DDBJ databases">
        <title>Aphidius gifuensis genome sequencing and assembly.</title>
        <authorList>
            <person name="Du Z."/>
        </authorList>
    </citation>
    <scope>NUCLEOTIDE SEQUENCE [LARGE SCALE GENOMIC DNA]</scope>
    <source>
        <strain evidence="8">YNYX2018</strain>
        <tissue evidence="8">Adults</tissue>
    </source>
</reference>
<dbReference type="GO" id="GO:0005337">
    <property type="term" value="F:nucleoside transmembrane transporter activity"/>
    <property type="evidence" value="ECO:0007669"/>
    <property type="project" value="InterPro"/>
</dbReference>
<keyword evidence="5 7" id="KW-1133">Transmembrane helix</keyword>
<evidence type="ECO:0000313" key="9">
    <source>
        <dbReference type="Proteomes" id="UP000639338"/>
    </source>
</evidence>
<evidence type="ECO:0008006" key="10">
    <source>
        <dbReference type="Google" id="ProtNLM"/>
    </source>
</evidence>
<dbReference type="PRINTS" id="PR01130">
    <property type="entry name" value="DERENTRNSPRT"/>
</dbReference>
<feature type="transmembrane region" description="Helical" evidence="7">
    <location>
        <begin position="356"/>
        <end position="379"/>
    </location>
</feature>
<dbReference type="EMBL" id="JACMRX010000002">
    <property type="protein sequence ID" value="KAF7994482.1"/>
    <property type="molecule type" value="Genomic_DNA"/>
</dbReference>
<feature type="transmembrane region" description="Helical" evidence="7">
    <location>
        <begin position="423"/>
        <end position="444"/>
    </location>
</feature>
<keyword evidence="6 7" id="KW-0472">Membrane</keyword>
<evidence type="ECO:0000256" key="4">
    <source>
        <dbReference type="ARBA" id="ARBA00022692"/>
    </source>
</evidence>
<feature type="transmembrane region" description="Helical" evidence="7">
    <location>
        <begin position="185"/>
        <end position="206"/>
    </location>
</feature>
<comment type="caution">
    <text evidence="8">The sequence shown here is derived from an EMBL/GenBank/DDBJ whole genome shotgun (WGS) entry which is preliminary data.</text>
</comment>
<comment type="subcellular location">
    <subcellularLocation>
        <location evidence="1">Membrane</location>
        <topology evidence="1">Multi-pass membrane protein</topology>
    </subcellularLocation>
</comment>
<dbReference type="AlphaFoldDB" id="A0A834XXS6"/>
<accession>A0A834XXS6</accession>
<sequence length="654" mass="74715">MIRYNQTLYYFFLLGISTYVPWFFFMNAQTYWDFKLRNVTLDNLKIDKKNETLLQGYYTSYMSIASAIPFSLFLIINVFLCKWVSTKIRAIVTQLLVIILFIITTIFVQINTDNWQIGFLIITLSTLAGLNALGSTFAGTMFGVVGHFPSKYISSFSQGQAVSGIFAAIFQILSLWLSTGPIATGLMYFLIGDFIIIFAFISYIFLEKQEFFKYHMKEEVTIKNSDKSVDDTPSSGDNNSVSYMKILVKIWPYGLAMFLTFFITYSIYPVINTRVESEAPRTTEWGDKYFLSVGTFLMFSIGEYVGCLLSRYSSLLDGKPWFSLKSRVISTQTIVLVLLIITTLFIYINTDGWQEYFFFFTLLLAFLINAFSTIFYGALVTITGLFSPNYITAYSAGQALSGIITTLIQILSLWIGMTHETSAFIYFMIGNVGILCSILAYILLEKQKFFKSHVYKHQNIQKKKINTGDVEETKIEYKKIFKIIWPHGLSMFLLYGVTYCVYPSINVLIKSQMAPSPNEWSDKYFTPVATYLSFNCGDYFGRLVAGYFLWPNKKYMLVLITLLRILFIPTFMICNIKSEINILPILIDNDIIYTFLVFLFSTSNGYMCNILYQHVPKIVELQDEEVAMGFLGVFLGLGIAIGSGISVPIVNMLE</sequence>
<dbReference type="InterPro" id="IPR002259">
    <property type="entry name" value="Eqnu_transpt"/>
</dbReference>
<feature type="transmembrane region" description="Helical" evidence="7">
    <location>
        <begin position="58"/>
        <end position="80"/>
    </location>
</feature>
<dbReference type="InterPro" id="IPR036259">
    <property type="entry name" value="MFS_trans_sf"/>
</dbReference>
<feature type="transmembrane region" description="Helical" evidence="7">
    <location>
        <begin position="391"/>
        <end position="417"/>
    </location>
</feature>
<protein>
    <recommendedName>
        <fullName evidence="10">Equilibrative nucleoside transporter</fullName>
    </recommendedName>
</protein>
<feature type="transmembrane region" description="Helical" evidence="7">
    <location>
        <begin position="161"/>
        <end position="179"/>
    </location>
</feature>
<dbReference type="SUPFAM" id="SSF103473">
    <property type="entry name" value="MFS general substrate transporter"/>
    <property type="match status" value="1"/>
</dbReference>
<feature type="transmembrane region" description="Helical" evidence="7">
    <location>
        <begin position="483"/>
        <end position="505"/>
    </location>
</feature>
<dbReference type="GO" id="GO:0005886">
    <property type="term" value="C:plasma membrane"/>
    <property type="evidence" value="ECO:0007669"/>
    <property type="project" value="TreeGrafter"/>
</dbReference>
<dbReference type="Proteomes" id="UP000639338">
    <property type="component" value="Unassembled WGS sequence"/>
</dbReference>
<dbReference type="PANTHER" id="PTHR10332">
    <property type="entry name" value="EQUILIBRATIVE NUCLEOSIDE TRANSPORTER"/>
    <property type="match status" value="1"/>
</dbReference>
<feature type="transmembrane region" description="Helical" evidence="7">
    <location>
        <begin position="116"/>
        <end position="149"/>
    </location>
</feature>
<dbReference type="PANTHER" id="PTHR10332:SF88">
    <property type="entry name" value="EQUILIBRATIVE NUCLEOSIDE TRANSPORTER 1, ISOFORM A"/>
    <property type="match status" value="1"/>
</dbReference>
<evidence type="ECO:0000256" key="3">
    <source>
        <dbReference type="ARBA" id="ARBA00022448"/>
    </source>
</evidence>
<evidence type="ECO:0000256" key="6">
    <source>
        <dbReference type="ARBA" id="ARBA00023136"/>
    </source>
</evidence>
<evidence type="ECO:0000256" key="5">
    <source>
        <dbReference type="ARBA" id="ARBA00022989"/>
    </source>
</evidence>